<reference evidence="2" key="1">
    <citation type="submission" date="2022-04" db="EMBL/GenBank/DDBJ databases">
        <title>Carnegiea gigantea Genome sequencing and assembly v2.</title>
        <authorList>
            <person name="Copetti D."/>
            <person name="Sanderson M.J."/>
            <person name="Burquez A."/>
            <person name="Wojciechowski M.F."/>
        </authorList>
    </citation>
    <scope>NUCLEOTIDE SEQUENCE</scope>
    <source>
        <strain evidence="2">SGP5-SGP5p</strain>
        <tissue evidence="2">Aerial part</tissue>
    </source>
</reference>
<dbReference type="OrthoDB" id="1750307at2759"/>
<evidence type="ECO:0000256" key="1">
    <source>
        <dbReference type="SAM" id="MobiDB-lite"/>
    </source>
</evidence>
<feature type="region of interest" description="Disordered" evidence="1">
    <location>
        <begin position="163"/>
        <end position="229"/>
    </location>
</feature>
<accession>A0A9Q1K7B8</accession>
<protein>
    <submittedName>
        <fullName evidence="2">Uncharacterized protein</fullName>
    </submittedName>
</protein>
<dbReference type="AlphaFoldDB" id="A0A9Q1K7B8"/>
<evidence type="ECO:0000313" key="3">
    <source>
        <dbReference type="Proteomes" id="UP001153076"/>
    </source>
</evidence>
<proteinExistence type="predicted"/>
<evidence type="ECO:0000313" key="2">
    <source>
        <dbReference type="EMBL" id="KAJ8438229.1"/>
    </source>
</evidence>
<dbReference type="EMBL" id="JAKOGI010000264">
    <property type="protein sequence ID" value="KAJ8438229.1"/>
    <property type="molecule type" value="Genomic_DNA"/>
</dbReference>
<sequence>MVHYSGFGGAKSFEDARRRIHEGTIVDLGCTMLSRNKYETLNNDGTLGYEKLSYLIALRSIFLPLRRAMTFYVMPYSPYRFNRQFGFWQELPGALKLDFRTRRTSYNDALYFWTTILSKNTKSIVTLLSRSLHLNKFMTKKYQDWWSKVTISDLRANVGLLQQSAGHDPSMSKKNRRGNASKDGSDFEDQDSDVEWTGKSLDTPVADRGRDTIDNDDSDQDSEGNFKRCGHKKRKTVAANTSSAPLSDSFFNGVTSYSDMPNLEDALTYQHQCHIK</sequence>
<name>A0A9Q1K7B8_9CARY</name>
<comment type="caution">
    <text evidence="2">The sequence shown here is derived from an EMBL/GenBank/DDBJ whole genome shotgun (WGS) entry which is preliminary data.</text>
</comment>
<gene>
    <name evidence="2" type="ORF">Cgig2_028132</name>
</gene>
<keyword evidence="3" id="KW-1185">Reference proteome</keyword>
<organism evidence="2 3">
    <name type="scientific">Carnegiea gigantea</name>
    <dbReference type="NCBI Taxonomy" id="171969"/>
    <lineage>
        <taxon>Eukaryota</taxon>
        <taxon>Viridiplantae</taxon>
        <taxon>Streptophyta</taxon>
        <taxon>Embryophyta</taxon>
        <taxon>Tracheophyta</taxon>
        <taxon>Spermatophyta</taxon>
        <taxon>Magnoliopsida</taxon>
        <taxon>eudicotyledons</taxon>
        <taxon>Gunneridae</taxon>
        <taxon>Pentapetalae</taxon>
        <taxon>Caryophyllales</taxon>
        <taxon>Cactineae</taxon>
        <taxon>Cactaceae</taxon>
        <taxon>Cactoideae</taxon>
        <taxon>Echinocereeae</taxon>
        <taxon>Carnegiea</taxon>
    </lineage>
</organism>
<dbReference type="Proteomes" id="UP001153076">
    <property type="component" value="Unassembled WGS sequence"/>
</dbReference>